<keyword evidence="1" id="KW-0472">Membrane</keyword>
<evidence type="ECO:0000313" key="4">
    <source>
        <dbReference type="Proteomes" id="UP000781173"/>
    </source>
</evidence>
<dbReference type="InterPro" id="IPR050570">
    <property type="entry name" value="Cell_wall_metabolism_enzyme"/>
</dbReference>
<dbReference type="GO" id="GO:0004222">
    <property type="term" value="F:metalloendopeptidase activity"/>
    <property type="evidence" value="ECO:0007669"/>
    <property type="project" value="TreeGrafter"/>
</dbReference>
<dbReference type="EMBL" id="JACFOF010000017">
    <property type="protein sequence ID" value="MBW7954107.1"/>
    <property type="molecule type" value="Genomic_DNA"/>
</dbReference>
<gene>
    <name evidence="3" type="ORF">H3C67_04960</name>
</gene>
<dbReference type="PANTHER" id="PTHR21666">
    <property type="entry name" value="PEPTIDASE-RELATED"/>
    <property type="match status" value="1"/>
</dbReference>
<organism evidence="3 4">
    <name type="scientific">Candidatus Dojkabacteria bacterium</name>
    <dbReference type="NCBI Taxonomy" id="2099670"/>
    <lineage>
        <taxon>Bacteria</taxon>
        <taxon>Candidatus Dojkabacteria</taxon>
    </lineage>
</organism>
<accession>A0A952DVY3</accession>
<dbReference type="Proteomes" id="UP000781173">
    <property type="component" value="Unassembled WGS sequence"/>
</dbReference>
<dbReference type="Pfam" id="PF01551">
    <property type="entry name" value="Peptidase_M23"/>
    <property type="match status" value="1"/>
</dbReference>
<name>A0A952DVY3_9BACT</name>
<comment type="caution">
    <text evidence="3">The sequence shown here is derived from an EMBL/GenBank/DDBJ whole genome shotgun (WGS) entry which is preliminary data.</text>
</comment>
<dbReference type="InterPro" id="IPR016047">
    <property type="entry name" value="M23ase_b-sheet_dom"/>
</dbReference>
<feature type="non-terminal residue" evidence="3">
    <location>
        <position position="1602"/>
    </location>
</feature>
<keyword evidence="1" id="KW-1133">Transmembrane helix</keyword>
<dbReference type="Gene3D" id="2.70.70.10">
    <property type="entry name" value="Glucose Permease (Domain IIA)"/>
    <property type="match status" value="1"/>
</dbReference>
<sequence length="1602" mass="176457">MTLLKIKTALIELYKRPQALMLVVVVSVAAFGILFSITRTTISIGNDSFSGNEIEPERLIGSEESIIARILQQNIAQANPTTSPTGTPSSNDGAAAVCDKFGVNLLTEPLQSDNYGKILEWGMKYYLHTLQGPVHSGVASEALKTSGLTGVYRYCYGDTNQGSDGRVDGERGLPPDCEIKVGTAGITDACSAGRAAGNATLEIADKVPGTKFVAAPLNEINSESWFLGNVNTPMMDRFTKAADFHRCFAEVVRRSDHAANIVISGPTYNIFADGGAIFTEGHQKFVDAGGDDHVDMWTFNVYSGIPTQPESNVMAAIDLAGRVFTDSKPWGINEMGNFMKDYSMLAEEVRAIAENGRIVFALFFNAFGQGGDRTLPDGTPWSNLELDDNAIAQIFGPLGACNIRELPQPKDLSIAAQVDPQTAEHLELPSHWTMRSCEVQPKTVNGLLLQSSDTERESLSPNGKLQVWLDLNSCDPNHPTGFQTNSADSKPYQQICADEKNWTAGFAYTGGMREFPLISFLATSEKTDANPYTPYCKTLSFRNITHPYYLYQKTNGTQSPFELFFTSEFPGLARFIRTNESSAVNIKTPLLGGASACGILSWNEVVSDPIDTFDMRIHPLSTQNLKNAGGATLAPENINDNVLVSFLKKLFSFFSQGANVEGETIPDEIYCSRIPGKGINSFRQLDGKSMKFVNDDTSGPYEYLIEDDWNYEITENQLCDAQFGIAVQVQENDRQVQIKTTGAKCQLPDQNDRLREYYDLPGGESYPDAITAGFVSRVSRQAPGSSYSVSFCPGDTVPWSGEVIPFVDICGVQTTCSTSIDNIYRACRGLNKQVDSVGGDPHMRWVRNGYQATDLIGLSRYLYLVYQLERINSPYKIIHNVNSGLTTEWGLRVYDLQMTQSKSDYTKNNRSAYDPAKRLEGDLLAEVLKYNLKLFENPDSDFDIENIPDHFLREYISNLSEPEKYLPVYEGDYRLAKFIDPLGEEKDVSAVDLNYYYPWLGQIPRMLERISVFLTNVDTYDTGKSFKNVREAQCGSLNLRNTETGKIIIDFCDCDCPDGSPKGQCDCIARDQSEVDPLEEWLFADRTTDPLTSGGGFKQPRTSNFVPGINQCINPATGGKPAPQVNLEDFGSPLVAAKGSIVLTQCFGATDSQSVYNNCVNQFRSGGYQISAGYTGPTNYNYPELGKYHNGVDLVTINNSDPSIVAVADGTVVDKVDNCPTQGSVGSTCGSGYGNYVKIKHVLTDGSVVYSLYAHLASVESGVKLNSTITKGTKLGIMGTSGNSTGRHLHFTIYKETAAGGRDYIDPATILLSASVSTSPIDPVNPADECCSLIPGSGDDFTSLVQKAVNFINSQGGGSRIPWYIPWTIFNFETRHRCVDTYAEWYRGRVTVQTIKSDAPDYTIFADTCGGDPNQLTLWADAHPVDTYGKGLGQHMPERFKRIVDNRPLWSRPGDRDNTRELLEACMDFLGVDRSRGQEIPGQVGGTYYDNVADPALRDYYKNNFSRHRIGDVICATAIDLGEAARWQRSNYDGVPYPDYIPAEQWTTNDMIYAGRAWYYNRASCNGKAYCENVAKLGEWARDNLTDATVIECLVEEEPGTD</sequence>
<dbReference type="InterPro" id="IPR011055">
    <property type="entry name" value="Dup_hybrid_motif"/>
</dbReference>
<feature type="domain" description="M23ase beta-sheet core" evidence="2">
    <location>
        <begin position="1188"/>
        <end position="1297"/>
    </location>
</feature>
<evidence type="ECO:0000259" key="2">
    <source>
        <dbReference type="Pfam" id="PF01551"/>
    </source>
</evidence>
<dbReference type="SUPFAM" id="SSF51261">
    <property type="entry name" value="Duplicated hybrid motif"/>
    <property type="match status" value="1"/>
</dbReference>
<evidence type="ECO:0000313" key="3">
    <source>
        <dbReference type="EMBL" id="MBW7954107.1"/>
    </source>
</evidence>
<evidence type="ECO:0000256" key="1">
    <source>
        <dbReference type="SAM" id="Phobius"/>
    </source>
</evidence>
<protein>
    <submittedName>
        <fullName evidence="3">M23 family metallopeptidase</fullName>
    </submittedName>
</protein>
<feature type="transmembrane region" description="Helical" evidence="1">
    <location>
        <begin position="20"/>
        <end position="38"/>
    </location>
</feature>
<dbReference type="PANTHER" id="PTHR21666:SF270">
    <property type="entry name" value="MUREIN HYDROLASE ACTIVATOR ENVC"/>
    <property type="match status" value="1"/>
</dbReference>
<dbReference type="SUPFAM" id="SSF51445">
    <property type="entry name" value="(Trans)glycosidases"/>
    <property type="match status" value="1"/>
</dbReference>
<proteinExistence type="predicted"/>
<reference evidence="3" key="1">
    <citation type="journal article" date="2022" name="ISME J.">
        <title>A general approach to explore prokaryotic protein glycosylation reveals the unique surface layer modulation of an anammox bacterium.</title>
        <authorList>
            <person name="Pabst M."/>
            <person name="Grouzdev D.S."/>
            <person name="Lawson C.E."/>
            <person name="Kleikamp H.B.C."/>
            <person name="de Ram C."/>
            <person name="Louwen R."/>
            <person name="Lin Y.M."/>
            <person name="Lucker S."/>
            <person name="van Loosdrecht M.C.M."/>
            <person name="Laureni M."/>
        </authorList>
    </citation>
    <scope>NUCLEOTIDE SEQUENCE</scope>
    <source>
        <strain evidence="3">BROCD043</strain>
    </source>
</reference>
<keyword evidence="1" id="KW-0812">Transmembrane</keyword>
<dbReference type="CDD" id="cd12797">
    <property type="entry name" value="M23_peptidase"/>
    <property type="match status" value="1"/>
</dbReference>
<dbReference type="InterPro" id="IPR017853">
    <property type="entry name" value="GH"/>
</dbReference>